<dbReference type="RefSeq" id="WP_271177900.1">
    <property type="nucleotide sequence ID" value="NZ_BAAAJO010000004.1"/>
</dbReference>
<evidence type="ECO:0000313" key="2">
    <source>
        <dbReference type="EMBL" id="GLJ77258.1"/>
    </source>
</evidence>
<keyword evidence="1" id="KW-0560">Oxidoreductase</keyword>
<dbReference type="Pfam" id="PF00106">
    <property type="entry name" value="adh_short"/>
    <property type="match status" value="1"/>
</dbReference>
<proteinExistence type="predicted"/>
<protein>
    <submittedName>
        <fullName evidence="2">Retinol dehydrogenase</fullName>
    </submittedName>
</protein>
<sequence length="290" mass="31006">MSETTPHDGGQRTIILTGASSGIGVVAAGRLVEQGNQVAVVGRNPERTRAVAERIGATPFLADFERLDDVHALAEAVTARYERIDVLANNAGGLNAAREVTVDGHERTIQTNHLAPFLLTNLLLPRLRETAAQGHPVRVVSTASLANLFGHVRLDDLEFEQRPWLGGWRAYGTAKLVTILFIRELAERLTGTGIDAYTFHPGTIATNFGQSSPLIRFGGAVTRGGYGIPVEEGAAPLVMLTADAPVGAPSGTYFDRLKANGKVRRQADDAQLGRDLWTLSERLVGVGSVV</sequence>
<keyword evidence="3" id="KW-1185">Reference proteome</keyword>
<dbReference type="Gene3D" id="3.40.50.720">
    <property type="entry name" value="NAD(P)-binding Rossmann-like Domain"/>
    <property type="match status" value="1"/>
</dbReference>
<dbReference type="PRINTS" id="PR00081">
    <property type="entry name" value="GDHRDH"/>
</dbReference>
<gene>
    <name evidence="2" type="ORF">GCM10017584_28320</name>
</gene>
<dbReference type="Proteomes" id="UP001142372">
    <property type="component" value="Unassembled WGS sequence"/>
</dbReference>
<comment type="caution">
    <text evidence="2">The sequence shown here is derived from an EMBL/GenBank/DDBJ whole genome shotgun (WGS) entry which is preliminary data.</text>
</comment>
<dbReference type="GO" id="GO:0016491">
    <property type="term" value="F:oxidoreductase activity"/>
    <property type="evidence" value="ECO:0007669"/>
    <property type="project" value="UniProtKB-KW"/>
</dbReference>
<accession>A0A9W6HCH7</accession>
<dbReference type="PANTHER" id="PTHR43157:SF31">
    <property type="entry name" value="PHOSPHATIDYLINOSITOL-GLYCAN BIOSYNTHESIS CLASS F PROTEIN"/>
    <property type="match status" value="1"/>
</dbReference>
<dbReference type="EMBL" id="BSEN01000013">
    <property type="protein sequence ID" value="GLJ77258.1"/>
    <property type="molecule type" value="Genomic_DNA"/>
</dbReference>
<organism evidence="2 3">
    <name type="scientific">Leifsonia poae</name>
    <dbReference type="NCBI Taxonomy" id="110933"/>
    <lineage>
        <taxon>Bacteria</taxon>
        <taxon>Bacillati</taxon>
        <taxon>Actinomycetota</taxon>
        <taxon>Actinomycetes</taxon>
        <taxon>Micrococcales</taxon>
        <taxon>Microbacteriaceae</taxon>
        <taxon>Leifsonia</taxon>
    </lineage>
</organism>
<dbReference type="PANTHER" id="PTHR43157">
    <property type="entry name" value="PHOSPHATIDYLINOSITOL-GLYCAN BIOSYNTHESIS CLASS F PROTEIN-RELATED"/>
    <property type="match status" value="1"/>
</dbReference>
<dbReference type="InterPro" id="IPR036291">
    <property type="entry name" value="NAD(P)-bd_dom_sf"/>
</dbReference>
<dbReference type="InterPro" id="IPR002347">
    <property type="entry name" value="SDR_fam"/>
</dbReference>
<evidence type="ECO:0000313" key="3">
    <source>
        <dbReference type="Proteomes" id="UP001142372"/>
    </source>
</evidence>
<reference evidence="2" key="2">
    <citation type="submission" date="2023-01" db="EMBL/GenBank/DDBJ databases">
        <authorList>
            <person name="Sun Q."/>
            <person name="Evtushenko L."/>
        </authorList>
    </citation>
    <scope>NUCLEOTIDE SEQUENCE</scope>
    <source>
        <strain evidence="2">VKM Ac-1401</strain>
    </source>
</reference>
<name>A0A9W6HCH7_9MICO</name>
<dbReference type="AlphaFoldDB" id="A0A9W6HCH7"/>
<evidence type="ECO:0000256" key="1">
    <source>
        <dbReference type="ARBA" id="ARBA00023002"/>
    </source>
</evidence>
<dbReference type="SUPFAM" id="SSF51735">
    <property type="entry name" value="NAD(P)-binding Rossmann-fold domains"/>
    <property type="match status" value="1"/>
</dbReference>
<reference evidence="2" key="1">
    <citation type="journal article" date="2014" name="Int. J. Syst. Evol. Microbiol.">
        <title>Complete genome sequence of Corynebacterium casei LMG S-19264T (=DSM 44701T), isolated from a smear-ripened cheese.</title>
        <authorList>
            <consortium name="US DOE Joint Genome Institute (JGI-PGF)"/>
            <person name="Walter F."/>
            <person name="Albersmeier A."/>
            <person name="Kalinowski J."/>
            <person name="Ruckert C."/>
        </authorList>
    </citation>
    <scope>NUCLEOTIDE SEQUENCE</scope>
    <source>
        <strain evidence="2">VKM Ac-1401</strain>
    </source>
</reference>